<gene>
    <name evidence="5" type="ordered locus">MCP_2358</name>
</gene>
<dbReference type="PROSITE" id="PS01031">
    <property type="entry name" value="SHSP"/>
    <property type="match status" value="1"/>
</dbReference>
<dbReference type="KEGG" id="mpd:MCP_2358"/>
<dbReference type="CDD" id="cd06464">
    <property type="entry name" value="ACD_sHsps-like"/>
    <property type="match status" value="1"/>
</dbReference>
<comment type="similarity">
    <text evidence="1 2">Belongs to the small heat shock protein (HSP20) family.</text>
</comment>
<reference evidence="5 6" key="1">
    <citation type="journal article" date="2007" name="Appl. Environ. Microbiol.">
        <title>Isolation of key methanogens for global methane emission from rice paddy fields: a novel isolate affiliated with the clone cluster rice cluster I.</title>
        <authorList>
            <person name="Sakai S."/>
            <person name="Imachi H."/>
            <person name="Sekiguchi Y."/>
            <person name="Ohashi A."/>
            <person name="Harada H."/>
            <person name="Kamagata Y."/>
        </authorList>
    </citation>
    <scope>NUCLEOTIDE SEQUENCE [LARGE SCALE GENOMIC DNA]</scope>
    <source>
        <strain evidence="6">DSM 17711 / JCM 13418 / NBRC 101707 / SANAE</strain>
    </source>
</reference>
<dbReference type="InterPro" id="IPR031107">
    <property type="entry name" value="Small_HSP"/>
</dbReference>
<reference evidence="6" key="3">
    <citation type="journal article" date="2011" name="PLoS ONE">
        <title>Genome sequence of a mesophilic hydrogenotrophic methanogen Methanocella paludicola, the first cultivated representative of the order Methanocellales.</title>
        <authorList>
            <person name="Sakai S."/>
            <person name="Takaki Y."/>
            <person name="Shimamura S."/>
            <person name="Sekine M."/>
            <person name="Tajima T."/>
            <person name="Kosugi H."/>
            <person name="Ichikawa N."/>
            <person name="Tasumi E."/>
            <person name="Hiraki A.T."/>
            <person name="Shimizu A."/>
            <person name="Kato Y."/>
            <person name="Nishiko R."/>
            <person name="Mori K."/>
            <person name="Fujita N."/>
            <person name="Imachi H."/>
            <person name="Takai K."/>
        </authorList>
    </citation>
    <scope>NUCLEOTIDE SEQUENCE [LARGE SCALE GENOMIC DNA]</scope>
    <source>
        <strain evidence="6">DSM 17711 / JCM 13418 / NBRC 101707 / SANAE</strain>
    </source>
</reference>
<evidence type="ECO:0000259" key="4">
    <source>
        <dbReference type="PROSITE" id="PS51203"/>
    </source>
</evidence>
<evidence type="ECO:0000313" key="5">
    <source>
        <dbReference type="EMBL" id="BAI62430.1"/>
    </source>
</evidence>
<dbReference type="SUPFAM" id="SSF49764">
    <property type="entry name" value="HSP20-like chaperones"/>
    <property type="match status" value="1"/>
</dbReference>
<protein>
    <submittedName>
        <fullName evidence="5">Small heat shock protein</fullName>
    </submittedName>
</protein>
<dbReference type="PROSITE" id="PS51203">
    <property type="entry name" value="CS"/>
    <property type="match status" value="1"/>
</dbReference>
<dbReference type="GeneID" id="8682153"/>
<dbReference type="InterPro" id="IPR007052">
    <property type="entry name" value="CS_dom"/>
</dbReference>
<accession>D1Z158</accession>
<dbReference type="STRING" id="304371.MCP_2358"/>
<dbReference type="EMBL" id="AP011532">
    <property type="protein sequence ID" value="BAI62430.1"/>
    <property type="molecule type" value="Genomic_DNA"/>
</dbReference>
<feature type="domain" description="SHSP" evidence="3">
    <location>
        <begin position="33"/>
        <end position="144"/>
    </location>
</feature>
<dbReference type="InParanoid" id="D1Z158"/>
<sequence>MAEFTWDIQEELRRIEDRMNRMFGEGQGRRPGWQRNSEVPNVDVQEHGNDVIVTADMPGVDKSDIKINVRNGNILEISAQKRTEMEKREEGFIRHERGYTGYYRSITLPAPVDRSGASARYNNGVLEITLPMTKEATENIIPVS</sequence>
<dbReference type="Gene3D" id="2.60.40.790">
    <property type="match status" value="1"/>
</dbReference>
<organism evidence="5 6">
    <name type="scientific">Methanocella paludicola (strain DSM 17711 / JCM 13418 / NBRC 101707 / SANAE)</name>
    <dbReference type="NCBI Taxonomy" id="304371"/>
    <lineage>
        <taxon>Archaea</taxon>
        <taxon>Methanobacteriati</taxon>
        <taxon>Methanobacteriota</taxon>
        <taxon>Stenosarchaea group</taxon>
        <taxon>Methanomicrobia</taxon>
        <taxon>Methanocellales</taxon>
        <taxon>Methanocellaceae</taxon>
        <taxon>Methanocella</taxon>
    </lineage>
</organism>
<dbReference type="Pfam" id="PF00011">
    <property type="entry name" value="HSP20"/>
    <property type="match status" value="1"/>
</dbReference>
<evidence type="ECO:0000256" key="2">
    <source>
        <dbReference type="RuleBase" id="RU003616"/>
    </source>
</evidence>
<keyword evidence="6" id="KW-1185">Reference proteome</keyword>
<dbReference type="RefSeq" id="WP_012901104.1">
    <property type="nucleotide sequence ID" value="NC_013665.1"/>
</dbReference>
<dbReference type="SMR" id="D1Z158"/>
<evidence type="ECO:0000256" key="1">
    <source>
        <dbReference type="PROSITE-ProRule" id="PRU00285"/>
    </source>
</evidence>
<proteinExistence type="inferred from homology"/>
<dbReference type="PANTHER" id="PTHR11527">
    <property type="entry name" value="HEAT-SHOCK PROTEIN 20 FAMILY MEMBER"/>
    <property type="match status" value="1"/>
</dbReference>
<feature type="domain" description="CS" evidence="4">
    <location>
        <begin position="37"/>
        <end position="144"/>
    </location>
</feature>
<keyword evidence="5" id="KW-0346">Stress response</keyword>
<reference evidence="5 6" key="2">
    <citation type="journal article" date="2008" name="Int. J. Syst. Evol. Microbiol.">
        <title>Methanocella paludicola gen. nov., sp. nov., a methane-producing archaeon, the first isolate of the lineage 'Rice Cluster I', and proposal of the new archaeal order Methanocellales ord. nov.</title>
        <authorList>
            <person name="Sakai S."/>
            <person name="Imachi H."/>
            <person name="Hanada S."/>
            <person name="Ohashi A."/>
            <person name="Harada H."/>
            <person name="Kamagata Y."/>
        </authorList>
    </citation>
    <scope>NUCLEOTIDE SEQUENCE [LARGE SCALE GENOMIC DNA]</scope>
    <source>
        <strain evidence="6">DSM 17711 / JCM 13418 / NBRC 101707 / SANAE</strain>
    </source>
</reference>
<dbReference type="eggNOG" id="arCOG01832">
    <property type="taxonomic scope" value="Archaea"/>
</dbReference>
<dbReference type="InterPro" id="IPR008978">
    <property type="entry name" value="HSP20-like_chaperone"/>
</dbReference>
<evidence type="ECO:0000259" key="3">
    <source>
        <dbReference type="PROSITE" id="PS01031"/>
    </source>
</evidence>
<dbReference type="OrthoDB" id="198277at2157"/>
<dbReference type="AlphaFoldDB" id="D1Z158"/>
<dbReference type="Proteomes" id="UP000001882">
    <property type="component" value="Chromosome"/>
</dbReference>
<evidence type="ECO:0000313" key="6">
    <source>
        <dbReference type="Proteomes" id="UP000001882"/>
    </source>
</evidence>
<dbReference type="InterPro" id="IPR002068">
    <property type="entry name" value="A-crystallin/Hsp20_dom"/>
</dbReference>
<name>D1Z158_METPS</name>